<organism evidence="1 2">
    <name type="scientific">Segatella hominis</name>
    <dbReference type="NCBI Taxonomy" id="2518605"/>
    <lineage>
        <taxon>Bacteria</taxon>
        <taxon>Pseudomonadati</taxon>
        <taxon>Bacteroidota</taxon>
        <taxon>Bacteroidia</taxon>
        <taxon>Bacteroidales</taxon>
        <taxon>Prevotellaceae</taxon>
        <taxon>Segatella</taxon>
    </lineage>
</organism>
<dbReference type="SUPFAM" id="SSF50494">
    <property type="entry name" value="Trypsin-like serine proteases"/>
    <property type="match status" value="1"/>
</dbReference>
<dbReference type="GO" id="GO:0008233">
    <property type="term" value="F:peptidase activity"/>
    <property type="evidence" value="ECO:0007669"/>
    <property type="project" value="UniProtKB-KW"/>
</dbReference>
<proteinExistence type="predicted"/>
<gene>
    <name evidence="1" type="ORF">EXN75_05875</name>
</gene>
<protein>
    <submittedName>
        <fullName evidence="1">Serine protease</fullName>
    </submittedName>
</protein>
<comment type="caution">
    <text evidence="1">The sequence shown here is derived from an EMBL/GenBank/DDBJ whole genome shotgun (WGS) entry which is preliminary data.</text>
</comment>
<evidence type="ECO:0000313" key="1">
    <source>
        <dbReference type="EMBL" id="TFH82640.1"/>
    </source>
</evidence>
<keyword evidence="2" id="KW-1185">Reference proteome</keyword>
<reference evidence="1 2" key="1">
    <citation type="submission" date="2019-02" db="EMBL/GenBank/DDBJ databases">
        <title>Draft Genome Sequence of the Prevotella sp. BCRC 81118, Isolated from Human Feces.</title>
        <authorList>
            <person name="Huang C.-H."/>
        </authorList>
    </citation>
    <scope>NUCLEOTIDE SEQUENCE [LARGE SCALE GENOMIC DNA]</scope>
    <source>
        <strain evidence="1 2">BCRC 81118</strain>
    </source>
</reference>
<dbReference type="EMBL" id="SGVY01000011">
    <property type="protein sequence ID" value="TFH82640.1"/>
    <property type="molecule type" value="Genomic_DNA"/>
</dbReference>
<dbReference type="PANTHER" id="PTHR43019">
    <property type="entry name" value="SERINE ENDOPROTEASE DEGS"/>
    <property type="match status" value="1"/>
</dbReference>
<evidence type="ECO:0000313" key="2">
    <source>
        <dbReference type="Proteomes" id="UP000297872"/>
    </source>
</evidence>
<dbReference type="PROSITE" id="PS51257">
    <property type="entry name" value="PROKAR_LIPOPROTEIN"/>
    <property type="match status" value="1"/>
</dbReference>
<dbReference type="Gene3D" id="2.40.10.10">
    <property type="entry name" value="Trypsin-like serine proteases"/>
    <property type="match status" value="2"/>
</dbReference>
<dbReference type="GO" id="GO:0006508">
    <property type="term" value="P:proteolysis"/>
    <property type="evidence" value="ECO:0007669"/>
    <property type="project" value="UniProtKB-KW"/>
</dbReference>
<dbReference type="AlphaFoldDB" id="A0A4Y8VQ72"/>
<dbReference type="OrthoDB" id="265200at2"/>
<dbReference type="InterPro" id="IPR043504">
    <property type="entry name" value="Peptidase_S1_PA_chymotrypsin"/>
</dbReference>
<sequence length="367" mass="40734">MKRILFYLTFVAALITSCGNKSESSIEKEMASGVVLIQNQSYYEVELSNGESLYFAGFDEDGDIVGLTADKDSVSLSNGFGTGFFVSENGEIVTNAHVVSSTRTEKDINKSIAAVIESVKKQVAEQYYALGEKLEQAQALYNEANYSDAYSMDDFNRIREYRDAIQSQREEYADTYNGLSDIRPSESEVRYHNRVSIAYNNTFVTSNSDFSSCVVLKVDHEHDLAVIQLKDKKTPEGKYIFEVPDDDPLEDYSFTESIAKFFGSDKNDKLFLTGFNRGPSLAQTKDGIKAQFNMGTVSQRASDQIMYSIPALPGSSGSAVVNHKGQLVAINYAGVSTTQSFNYGIRVKYLKSLMKNLASGMDDDDDF</sequence>
<dbReference type="PANTHER" id="PTHR43019:SF62">
    <property type="entry name" value="SERINE ENDOPROTEASE DEGS"/>
    <property type="match status" value="1"/>
</dbReference>
<dbReference type="InterPro" id="IPR009003">
    <property type="entry name" value="Peptidase_S1_PA"/>
</dbReference>
<accession>A0A4Y8VQ72</accession>
<keyword evidence="1" id="KW-0645">Protease</keyword>
<dbReference type="Proteomes" id="UP000297872">
    <property type="component" value="Unassembled WGS sequence"/>
</dbReference>
<name>A0A4Y8VQ72_9BACT</name>
<dbReference type="RefSeq" id="WP_134843132.1">
    <property type="nucleotide sequence ID" value="NZ_DAWEFM010000143.1"/>
</dbReference>
<keyword evidence="1" id="KW-0378">Hydrolase</keyword>
<dbReference type="GeneID" id="302994824"/>
<dbReference type="Pfam" id="PF13365">
    <property type="entry name" value="Trypsin_2"/>
    <property type="match status" value="1"/>
</dbReference>